<evidence type="ECO:0000313" key="3">
    <source>
        <dbReference type="Proteomes" id="UP000008367"/>
    </source>
</evidence>
<gene>
    <name evidence="2" type="ORF">VCHENC02_2906A</name>
</gene>
<dbReference type="InterPro" id="IPR001296">
    <property type="entry name" value="Glyco_trans_1"/>
</dbReference>
<accession>A0A454CYH0</accession>
<proteinExistence type="predicted"/>
<dbReference type="Proteomes" id="UP000008367">
    <property type="component" value="Unassembled WGS sequence"/>
</dbReference>
<dbReference type="AlphaFoldDB" id="A0A454CYH0"/>
<dbReference type="SUPFAM" id="SSF53756">
    <property type="entry name" value="UDP-Glycosyltransferase/glycogen phosphorylase"/>
    <property type="match status" value="1"/>
</dbReference>
<feature type="domain" description="Glycosyl transferase family 1" evidence="1">
    <location>
        <begin position="42"/>
        <end position="118"/>
    </location>
</feature>
<dbReference type="GO" id="GO:0016757">
    <property type="term" value="F:glycosyltransferase activity"/>
    <property type="evidence" value="ECO:0007669"/>
    <property type="project" value="InterPro"/>
</dbReference>
<comment type="caution">
    <text evidence="2">The sequence shown here is derived from an EMBL/GenBank/DDBJ whole genome shotgun (WGS) entry which is preliminary data.</text>
</comment>
<keyword evidence="2" id="KW-0808">Transferase</keyword>
<sequence length="121" mass="13482">MTNVSEEAVQAFVDKGASSPDRIIALHNGIDVNKYRFSEVSRTTYRREIGVNADETLILAVGRLTEAKDYPNLLNAFSSLLLTEHKVKLVIIGDGDKRQELRVLAEELGIEEKVNFIGLSH</sequence>
<reference evidence="2 3" key="1">
    <citation type="submission" date="2012-10" db="EMBL/GenBank/DDBJ databases">
        <title>Genome sequence of Vibrio Cholerae HENC-02.</title>
        <authorList>
            <person name="Eppinger M."/>
            <person name="Hasan N.A."/>
            <person name="Sengamalay N."/>
            <person name="Hine E."/>
            <person name="Su Q."/>
            <person name="Daugherty S.C."/>
            <person name="Young S."/>
            <person name="Sadzewicz L."/>
            <person name="Tallon L."/>
            <person name="Cebula T.A."/>
            <person name="Ravel J."/>
            <person name="Colwell R.R."/>
        </authorList>
    </citation>
    <scope>NUCLEOTIDE SEQUENCE [LARGE SCALE GENOMIC DNA]</scope>
    <source>
        <strain evidence="2 3">HENC-02</strain>
    </source>
</reference>
<dbReference type="EMBL" id="AJSR01001181">
    <property type="protein sequence ID" value="EKM31452.1"/>
    <property type="molecule type" value="Genomic_DNA"/>
</dbReference>
<name>A0A454CYH0_VIBHA</name>
<dbReference type="Gene3D" id="3.40.50.2000">
    <property type="entry name" value="Glycogen Phosphorylase B"/>
    <property type="match status" value="2"/>
</dbReference>
<dbReference type="PANTHER" id="PTHR12526">
    <property type="entry name" value="GLYCOSYLTRANSFERASE"/>
    <property type="match status" value="1"/>
</dbReference>
<organism evidence="2 3">
    <name type="scientific">Vibrio harveyi</name>
    <name type="common">Beneckea harveyi</name>
    <dbReference type="NCBI Taxonomy" id="669"/>
    <lineage>
        <taxon>Bacteria</taxon>
        <taxon>Pseudomonadati</taxon>
        <taxon>Pseudomonadota</taxon>
        <taxon>Gammaproteobacteria</taxon>
        <taxon>Vibrionales</taxon>
        <taxon>Vibrionaceae</taxon>
        <taxon>Vibrio</taxon>
    </lineage>
</organism>
<feature type="non-terminal residue" evidence="2">
    <location>
        <position position="121"/>
    </location>
</feature>
<dbReference type="Pfam" id="PF00534">
    <property type="entry name" value="Glycos_transf_1"/>
    <property type="match status" value="1"/>
</dbReference>
<evidence type="ECO:0000313" key="2">
    <source>
        <dbReference type="EMBL" id="EKM31452.1"/>
    </source>
</evidence>
<protein>
    <submittedName>
        <fullName evidence="2">Glycosyl transferases group 1 family protein</fullName>
    </submittedName>
</protein>
<dbReference type="GO" id="GO:1901135">
    <property type="term" value="P:carbohydrate derivative metabolic process"/>
    <property type="evidence" value="ECO:0007669"/>
    <property type="project" value="UniProtKB-ARBA"/>
</dbReference>
<evidence type="ECO:0000259" key="1">
    <source>
        <dbReference type="Pfam" id="PF00534"/>
    </source>
</evidence>